<evidence type="ECO:0000313" key="2">
    <source>
        <dbReference type="EMBL" id="EXJ91762.1"/>
    </source>
</evidence>
<dbReference type="RefSeq" id="XP_007728652.1">
    <property type="nucleotide sequence ID" value="XM_007730462.1"/>
</dbReference>
<evidence type="ECO:0000259" key="1">
    <source>
        <dbReference type="Pfam" id="PF24476"/>
    </source>
</evidence>
<name>W9YFU4_9EURO</name>
<feature type="domain" description="DUF7580" evidence="1">
    <location>
        <begin position="194"/>
        <end position="249"/>
    </location>
</feature>
<gene>
    <name evidence="2" type="ORF">A1O3_00312</name>
</gene>
<dbReference type="HOGENOM" id="CLU_1094146_0_0_1"/>
<evidence type="ECO:0000313" key="3">
    <source>
        <dbReference type="Proteomes" id="UP000019478"/>
    </source>
</evidence>
<sequence length="254" mass="28509">MALVDDAYEDWLLLKSVQPVFASKIPSVSPAPPAGSVLEDVLWNFETMFEFEMLQASDIIPKAEVLALSANLTQHIVTALRSLLQLLEQHIGTQVIDFLPTTDCNLPKLKALQFELARRHVNFSGSPLDHAEELNHLVWLDMTLEGFRDIVKKLQDFNQSANQVVSSTLREEQPPSASNIWNDKEIQSVLEAGQTWKSLDRIFESLVGALSSCRLPHDAMIHLSDPNNIKMLLASCSPPRAWRRTVCSVILNQE</sequence>
<proteinExistence type="predicted"/>
<organism evidence="2 3">
    <name type="scientific">Capronia epimyces CBS 606.96</name>
    <dbReference type="NCBI Taxonomy" id="1182542"/>
    <lineage>
        <taxon>Eukaryota</taxon>
        <taxon>Fungi</taxon>
        <taxon>Dikarya</taxon>
        <taxon>Ascomycota</taxon>
        <taxon>Pezizomycotina</taxon>
        <taxon>Eurotiomycetes</taxon>
        <taxon>Chaetothyriomycetidae</taxon>
        <taxon>Chaetothyriales</taxon>
        <taxon>Herpotrichiellaceae</taxon>
        <taxon>Capronia</taxon>
    </lineage>
</organism>
<comment type="caution">
    <text evidence="2">The sequence shown here is derived from an EMBL/GenBank/DDBJ whole genome shotgun (WGS) entry which is preliminary data.</text>
</comment>
<keyword evidence="3" id="KW-1185">Reference proteome</keyword>
<dbReference type="Proteomes" id="UP000019478">
    <property type="component" value="Unassembled WGS sequence"/>
</dbReference>
<accession>W9YFU4</accession>
<dbReference type="AlphaFoldDB" id="W9YFU4"/>
<dbReference type="EMBL" id="AMGY01000001">
    <property type="protein sequence ID" value="EXJ91762.1"/>
    <property type="molecule type" value="Genomic_DNA"/>
</dbReference>
<dbReference type="Pfam" id="PF24476">
    <property type="entry name" value="DUF7580"/>
    <property type="match status" value="1"/>
</dbReference>
<dbReference type="GeneID" id="19164452"/>
<reference evidence="2 3" key="1">
    <citation type="submission" date="2013-03" db="EMBL/GenBank/DDBJ databases">
        <title>The Genome Sequence of Capronia epimyces CBS 606.96.</title>
        <authorList>
            <consortium name="The Broad Institute Genomics Platform"/>
            <person name="Cuomo C."/>
            <person name="de Hoog S."/>
            <person name="Gorbushina A."/>
            <person name="Walker B."/>
            <person name="Young S.K."/>
            <person name="Zeng Q."/>
            <person name="Gargeya S."/>
            <person name="Fitzgerald M."/>
            <person name="Haas B."/>
            <person name="Abouelleil A."/>
            <person name="Allen A.W."/>
            <person name="Alvarado L."/>
            <person name="Arachchi H.M."/>
            <person name="Berlin A.M."/>
            <person name="Chapman S.B."/>
            <person name="Gainer-Dewar J."/>
            <person name="Goldberg J."/>
            <person name="Griggs A."/>
            <person name="Gujja S."/>
            <person name="Hansen M."/>
            <person name="Howarth C."/>
            <person name="Imamovic A."/>
            <person name="Ireland A."/>
            <person name="Larimer J."/>
            <person name="McCowan C."/>
            <person name="Murphy C."/>
            <person name="Pearson M."/>
            <person name="Poon T.W."/>
            <person name="Priest M."/>
            <person name="Roberts A."/>
            <person name="Saif S."/>
            <person name="Shea T."/>
            <person name="Sisk P."/>
            <person name="Sykes S."/>
            <person name="Wortman J."/>
            <person name="Nusbaum C."/>
            <person name="Birren B."/>
        </authorList>
    </citation>
    <scope>NUCLEOTIDE SEQUENCE [LARGE SCALE GENOMIC DNA]</scope>
    <source>
        <strain evidence="2 3">CBS 606.96</strain>
    </source>
</reference>
<protein>
    <recommendedName>
        <fullName evidence="1">DUF7580 domain-containing protein</fullName>
    </recommendedName>
</protein>
<dbReference type="InterPro" id="IPR056002">
    <property type="entry name" value="DUF7580"/>
</dbReference>